<dbReference type="InterPro" id="IPR002509">
    <property type="entry name" value="NODB_dom"/>
</dbReference>
<feature type="signal peptide" evidence="1">
    <location>
        <begin position="1"/>
        <end position="27"/>
    </location>
</feature>
<feature type="domain" description="NodB homology" evidence="2">
    <location>
        <begin position="40"/>
        <end position="226"/>
    </location>
</feature>
<dbReference type="Proteomes" id="UP001519308">
    <property type="component" value="Unassembled WGS sequence"/>
</dbReference>
<dbReference type="InterPro" id="IPR050248">
    <property type="entry name" value="Polysacc_deacetylase_ArnD"/>
</dbReference>
<name>A0ABS4JY96_9CLOT</name>
<keyword evidence="1" id="KW-0732">Signal</keyword>
<reference evidence="3 4" key="1">
    <citation type="submission" date="2021-03" db="EMBL/GenBank/DDBJ databases">
        <title>Genomic Encyclopedia of Type Strains, Phase IV (KMG-IV): sequencing the most valuable type-strain genomes for metagenomic binning, comparative biology and taxonomic classification.</title>
        <authorList>
            <person name="Goeker M."/>
        </authorList>
    </citation>
    <scope>NUCLEOTIDE SEQUENCE [LARGE SCALE GENOMIC DNA]</scope>
    <source>
        <strain evidence="3 4">DSM 28650</strain>
    </source>
</reference>
<dbReference type="PANTHER" id="PTHR10587">
    <property type="entry name" value="GLYCOSYL TRANSFERASE-RELATED"/>
    <property type="match status" value="1"/>
</dbReference>
<organism evidence="3 4">
    <name type="scientific">Clostridium punense</name>
    <dbReference type="NCBI Taxonomy" id="1054297"/>
    <lineage>
        <taxon>Bacteria</taxon>
        <taxon>Bacillati</taxon>
        <taxon>Bacillota</taxon>
        <taxon>Clostridia</taxon>
        <taxon>Eubacteriales</taxon>
        <taxon>Clostridiaceae</taxon>
        <taxon>Clostridium</taxon>
    </lineage>
</organism>
<dbReference type="Gene3D" id="3.20.20.370">
    <property type="entry name" value="Glycoside hydrolase/deacetylase"/>
    <property type="match status" value="1"/>
</dbReference>
<dbReference type="Pfam" id="PF01522">
    <property type="entry name" value="Polysacc_deac_1"/>
    <property type="match status" value="1"/>
</dbReference>
<protein>
    <submittedName>
        <fullName evidence="3">Peptidoglycan/xylan/chitin deacetylase (PgdA/CDA1 family)</fullName>
    </submittedName>
</protein>
<evidence type="ECO:0000256" key="1">
    <source>
        <dbReference type="SAM" id="SignalP"/>
    </source>
</evidence>
<sequence>MKLKSFKTYLVAILSMCFLFNFIPCYTAKGDTLDPGVNDKIIYLTFDDGPSVLTSEILDILKKYEVKGTFFLIGNQIKGQEKVVKRIHDEGHSIGLHTYTHNYQKIYSSQDRFIAEMLTTQKIINELTGSNTNIIRFPFGSNRKLSENFLNNLHKHNFKVYDWNLFMSDGINCKTPPYKLYREATKSVDSEEPVILLMHCDYTHKNTCIALPEVIKFYKDKGYEFRVIDENTPEHYFPLKKQV</sequence>
<dbReference type="PANTHER" id="PTHR10587:SF125">
    <property type="entry name" value="POLYSACCHARIDE DEACETYLASE YHEN-RELATED"/>
    <property type="match status" value="1"/>
</dbReference>
<evidence type="ECO:0000313" key="4">
    <source>
        <dbReference type="Proteomes" id="UP001519308"/>
    </source>
</evidence>
<proteinExistence type="predicted"/>
<dbReference type="InterPro" id="IPR011330">
    <property type="entry name" value="Glyco_hydro/deAcase_b/a-brl"/>
</dbReference>
<dbReference type="RefSeq" id="WP_021284770.1">
    <property type="nucleotide sequence ID" value="NZ_JAGGLL010000002.1"/>
</dbReference>
<feature type="chain" id="PRO_5046703481" evidence="1">
    <location>
        <begin position="28"/>
        <end position="243"/>
    </location>
</feature>
<accession>A0ABS4JY96</accession>
<dbReference type="CDD" id="cd10944">
    <property type="entry name" value="CE4_SmPgdA_like"/>
    <property type="match status" value="1"/>
</dbReference>
<evidence type="ECO:0000313" key="3">
    <source>
        <dbReference type="EMBL" id="MBP2020510.1"/>
    </source>
</evidence>
<gene>
    <name evidence="3" type="ORF">J2Z44_000294</name>
</gene>
<dbReference type="EMBL" id="JAGGLL010000002">
    <property type="protein sequence ID" value="MBP2020510.1"/>
    <property type="molecule type" value="Genomic_DNA"/>
</dbReference>
<comment type="caution">
    <text evidence="3">The sequence shown here is derived from an EMBL/GenBank/DDBJ whole genome shotgun (WGS) entry which is preliminary data.</text>
</comment>
<dbReference type="SUPFAM" id="SSF88713">
    <property type="entry name" value="Glycoside hydrolase/deacetylase"/>
    <property type="match status" value="1"/>
</dbReference>
<keyword evidence="4" id="KW-1185">Reference proteome</keyword>
<dbReference type="PROSITE" id="PS51677">
    <property type="entry name" value="NODB"/>
    <property type="match status" value="1"/>
</dbReference>
<evidence type="ECO:0000259" key="2">
    <source>
        <dbReference type="PROSITE" id="PS51677"/>
    </source>
</evidence>